<evidence type="ECO:0000313" key="1">
    <source>
        <dbReference type="EMBL" id="TQJ07214.1"/>
    </source>
</evidence>
<evidence type="ECO:0000313" key="2">
    <source>
        <dbReference type="Proteomes" id="UP000317893"/>
    </source>
</evidence>
<accession>A0A542DWC4</accession>
<comment type="caution">
    <text evidence="1">The sequence shown here is derived from an EMBL/GenBank/DDBJ whole genome shotgun (WGS) entry which is preliminary data.</text>
</comment>
<dbReference type="EMBL" id="VFMN01000001">
    <property type="protein sequence ID" value="TQJ07214.1"/>
    <property type="molecule type" value="Genomic_DNA"/>
</dbReference>
<dbReference type="Proteomes" id="UP000317893">
    <property type="component" value="Unassembled WGS sequence"/>
</dbReference>
<organism evidence="1 2">
    <name type="scientific">Lapillicoccus jejuensis</name>
    <dbReference type="NCBI Taxonomy" id="402171"/>
    <lineage>
        <taxon>Bacteria</taxon>
        <taxon>Bacillati</taxon>
        <taxon>Actinomycetota</taxon>
        <taxon>Actinomycetes</taxon>
        <taxon>Micrococcales</taxon>
        <taxon>Intrasporangiaceae</taxon>
        <taxon>Lapillicoccus</taxon>
    </lineage>
</organism>
<dbReference type="AlphaFoldDB" id="A0A542DWC4"/>
<name>A0A542DWC4_9MICO</name>
<reference evidence="1 2" key="1">
    <citation type="submission" date="2019-06" db="EMBL/GenBank/DDBJ databases">
        <title>Sequencing the genomes of 1000 actinobacteria strains.</title>
        <authorList>
            <person name="Klenk H.-P."/>
        </authorList>
    </citation>
    <scope>NUCLEOTIDE SEQUENCE [LARGE SCALE GENOMIC DNA]</scope>
    <source>
        <strain evidence="1 2">DSM 18607</strain>
    </source>
</reference>
<sequence length="118" mass="12383">MPSVLFVSVAQSFAQTMTIAQLELAVERAWPTTVSKAAGCGRVVAAFHGAPVAAWVLRGAYPAPGEVYSMADGSTRPRAALSLGEPLPVIDEYRAAMPNLRRGCAVVEIDVEPVGEEG</sequence>
<dbReference type="RefSeq" id="WP_141846086.1">
    <property type="nucleotide sequence ID" value="NZ_BAAAPR010000006.1"/>
</dbReference>
<protein>
    <submittedName>
        <fullName evidence="1">Uncharacterized protein</fullName>
    </submittedName>
</protein>
<dbReference type="OrthoDB" id="9944445at2"/>
<gene>
    <name evidence="1" type="ORF">FB458_0269</name>
</gene>
<keyword evidence="2" id="KW-1185">Reference proteome</keyword>
<proteinExistence type="predicted"/>